<dbReference type="Pfam" id="PF11387">
    <property type="entry name" value="DUF2795"/>
    <property type="match status" value="1"/>
</dbReference>
<accession>A0A6J4VC41</accession>
<gene>
    <name evidence="1" type="ORF">AVDCRST_MAG33-2935</name>
</gene>
<dbReference type="AlphaFoldDB" id="A0A6J4VC41"/>
<dbReference type="InterPro" id="IPR021527">
    <property type="entry name" value="DUF2795"/>
</dbReference>
<reference evidence="1" key="1">
    <citation type="submission" date="2020-02" db="EMBL/GenBank/DDBJ databases">
        <authorList>
            <person name="Meier V. D."/>
        </authorList>
    </citation>
    <scope>NUCLEOTIDE SEQUENCE</scope>
    <source>
        <strain evidence="1">AVDCRST_MAG33</strain>
    </source>
</reference>
<evidence type="ECO:0000313" key="1">
    <source>
        <dbReference type="EMBL" id="CAA9574831.1"/>
    </source>
</evidence>
<dbReference type="EMBL" id="CADCWK010000363">
    <property type="protein sequence ID" value="CAA9574831.1"/>
    <property type="molecule type" value="Genomic_DNA"/>
</dbReference>
<protein>
    <submittedName>
        <fullName evidence="1">Uncharacterized protein</fullName>
    </submittedName>
</protein>
<name>A0A6J4VC41_9BACT</name>
<organism evidence="1">
    <name type="scientific">uncultured Thermomicrobiales bacterium</name>
    <dbReference type="NCBI Taxonomy" id="1645740"/>
    <lineage>
        <taxon>Bacteria</taxon>
        <taxon>Pseudomonadati</taxon>
        <taxon>Thermomicrobiota</taxon>
        <taxon>Thermomicrobia</taxon>
        <taxon>Thermomicrobiales</taxon>
        <taxon>environmental samples</taxon>
    </lineage>
</organism>
<proteinExistence type="predicted"/>
<sequence length="104" mass="11337">MFDRIKDLISDPGSIQDKIGNLQEEFLGGGAENLQEQVGNFGGLGAIQEQLNGVEFPIGRDDLANVLEGRGVPTQITDQLHNLDIAQFQNPSEVMGLITGFLRR</sequence>